<dbReference type="InterPro" id="IPR053142">
    <property type="entry name" value="PchR_regulatory_protein"/>
</dbReference>
<dbReference type="SUPFAM" id="SSF46689">
    <property type="entry name" value="Homeodomain-like"/>
    <property type="match status" value="2"/>
</dbReference>
<evidence type="ECO:0000313" key="4">
    <source>
        <dbReference type="EMBL" id="QIF92935.1"/>
    </source>
</evidence>
<gene>
    <name evidence="4" type="ORF">GTH24_03095</name>
</gene>
<dbReference type="EMBL" id="CP047344">
    <property type="protein sequence ID" value="QIF92935.1"/>
    <property type="molecule type" value="Genomic_DNA"/>
</dbReference>
<dbReference type="Proteomes" id="UP000503287">
    <property type="component" value="Chromosome"/>
</dbReference>
<evidence type="ECO:0000313" key="5">
    <source>
        <dbReference type="Proteomes" id="UP000503287"/>
    </source>
</evidence>
<protein>
    <submittedName>
        <fullName evidence="4">Helix-turn-helix domain-containing protein</fullName>
    </submittedName>
</protein>
<dbReference type="GO" id="GO:0043565">
    <property type="term" value="F:sequence-specific DNA binding"/>
    <property type="evidence" value="ECO:0007669"/>
    <property type="project" value="InterPro"/>
</dbReference>
<dbReference type="PROSITE" id="PS01124">
    <property type="entry name" value="HTH_ARAC_FAMILY_2"/>
    <property type="match status" value="1"/>
</dbReference>
<name>A0A6G6SEJ6_PROVU</name>
<sequence length="297" mass="34052">MSQHSSFYSYIGYQPKHQQVEEYRFQDQILLRQGVLETTEDLQIEETYQAGFNLVAVHSGSVISESVNGQKIEIATPSIFIANSVERYSLLNQFKSGAPLRYTLLQLSSQWLEQQHILLPPILRQNQSLMLHHLTLDNTFLALTMQLFQNPVHDSLKPLYYSGKACEFASLSLQYLCHEQEPANRPLSQREKNSLKQAKEILIAEMETPPKLEILATRVGLNTRKLTQGFRQLFGNSVYGWLQEYRLQTAYNMLLNEGESISSVAYYVGYTPAHFSVAFRKRFGILPGDVRKGHFTP</sequence>
<reference evidence="4 5" key="1">
    <citation type="submission" date="2020-01" db="EMBL/GenBank/DDBJ databases">
        <title>The genomic epidemiology of tigecycline resistance gene tet(X) variants in a swine farm in China.</title>
        <authorList>
            <person name="Peng K."/>
            <person name="Li R."/>
        </authorList>
    </citation>
    <scope>NUCLEOTIDE SEQUENCE [LARGE SCALE GENOMIC DNA]</scope>
    <source>
        <strain evidence="4 5">ZN3</strain>
    </source>
</reference>
<organism evidence="4 5">
    <name type="scientific">Proteus vulgaris</name>
    <dbReference type="NCBI Taxonomy" id="585"/>
    <lineage>
        <taxon>Bacteria</taxon>
        <taxon>Pseudomonadati</taxon>
        <taxon>Pseudomonadota</taxon>
        <taxon>Gammaproteobacteria</taxon>
        <taxon>Enterobacterales</taxon>
        <taxon>Morganellaceae</taxon>
        <taxon>Proteus</taxon>
    </lineage>
</organism>
<keyword evidence="1" id="KW-0805">Transcription regulation</keyword>
<dbReference type="RefSeq" id="WP_072069457.1">
    <property type="nucleotide sequence ID" value="NZ_CP047344.1"/>
</dbReference>
<dbReference type="InterPro" id="IPR009057">
    <property type="entry name" value="Homeodomain-like_sf"/>
</dbReference>
<evidence type="ECO:0000259" key="3">
    <source>
        <dbReference type="PROSITE" id="PS01124"/>
    </source>
</evidence>
<keyword evidence="2" id="KW-0804">Transcription</keyword>
<dbReference type="SMART" id="SM00342">
    <property type="entry name" value="HTH_ARAC"/>
    <property type="match status" value="1"/>
</dbReference>
<accession>A0A6G6SEJ6</accession>
<keyword evidence="5" id="KW-1185">Reference proteome</keyword>
<evidence type="ECO:0000256" key="2">
    <source>
        <dbReference type="ARBA" id="ARBA00023163"/>
    </source>
</evidence>
<dbReference type="GO" id="GO:0003700">
    <property type="term" value="F:DNA-binding transcription factor activity"/>
    <property type="evidence" value="ECO:0007669"/>
    <property type="project" value="InterPro"/>
</dbReference>
<dbReference type="AlphaFoldDB" id="A0A6G6SEJ6"/>
<dbReference type="Pfam" id="PF12833">
    <property type="entry name" value="HTH_18"/>
    <property type="match status" value="1"/>
</dbReference>
<dbReference type="PANTHER" id="PTHR47893">
    <property type="entry name" value="REGULATORY PROTEIN PCHR"/>
    <property type="match status" value="1"/>
</dbReference>
<dbReference type="InterPro" id="IPR018060">
    <property type="entry name" value="HTH_AraC"/>
</dbReference>
<dbReference type="PANTHER" id="PTHR47893:SF1">
    <property type="entry name" value="REGULATORY PROTEIN PCHR"/>
    <property type="match status" value="1"/>
</dbReference>
<dbReference type="Gene3D" id="1.10.10.60">
    <property type="entry name" value="Homeodomain-like"/>
    <property type="match status" value="2"/>
</dbReference>
<evidence type="ECO:0000256" key="1">
    <source>
        <dbReference type="ARBA" id="ARBA00023015"/>
    </source>
</evidence>
<proteinExistence type="predicted"/>
<feature type="domain" description="HTH araC/xylS-type" evidence="3">
    <location>
        <begin position="196"/>
        <end position="293"/>
    </location>
</feature>